<name>A0CMS8_PARTE</name>
<dbReference type="Proteomes" id="UP000000600">
    <property type="component" value="Unassembled WGS sequence"/>
</dbReference>
<dbReference type="RefSeq" id="XP_001439492.1">
    <property type="nucleotide sequence ID" value="XM_001439455.1"/>
</dbReference>
<dbReference type="InParanoid" id="A0CMS8"/>
<sequence>MQEHQALAHIQKNCSSRICNLYKIVTSSPMVYNKEMYRNRKEISGAQQNFSENSQRYLLLTNIAVYCNLKIKDNLMANDKNQASILWRFIEQSESLILCLELLYVVQGSQQMSKLLPYSNKVVKCAFDKKTQCVRMVDINKQQQIPCNILELR</sequence>
<evidence type="ECO:0000313" key="2">
    <source>
        <dbReference type="Proteomes" id="UP000000600"/>
    </source>
</evidence>
<accession>A0CMS8</accession>
<protein>
    <submittedName>
        <fullName evidence="1">Uncharacterized protein</fullName>
    </submittedName>
</protein>
<proteinExistence type="predicted"/>
<dbReference type="AlphaFoldDB" id="A0CMS8"/>
<evidence type="ECO:0000313" key="1">
    <source>
        <dbReference type="EMBL" id="CAK72095.1"/>
    </source>
</evidence>
<dbReference type="HOGENOM" id="CLU_1716780_0_0_1"/>
<gene>
    <name evidence="1" type="ORF">GSPATT00038712001</name>
</gene>
<dbReference type="GeneID" id="5025276"/>
<dbReference type="KEGG" id="ptm:GSPATT00038712001"/>
<dbReference type="EMBL" id="CT868109">
    <property type="protein sequence ID" value="CAK72095.1"/>
    <property type="molecule type" value="Genomic_DNA"/>
</dbReference>
<organism evidence="1 2">
    <name type="scientific">Paramecium tetraurelia</name>
    <dbReference type="NCBI Taxonomy" id="5888"/>
    <lineage>
        <taxon>Eukaryota</taxon>
        <taxon>Sar</taxon>
        <taxon>Alveolata</taxon>
        <taxon>Ciliophora</taxon>
        <taxon>Intramacronucleata</taxon>
        <taxon>Oligohymenophorea</taxon>
        <taxon>Peniculida</taxon>
        <taxon>Parameciidae</taxon>
        <taxon>Paramecium</taxon>
    </lineage>
</organism>
<keyword evidence="2" id="KW-1185">Reference proteome</keyword>
<reference evidence="1 2" key="1">
    <citation type="journal article" date="2006" name="Nature">
        <title>Global trends of whole-genome duplications revealed by the ciliate Paramecium tetraurelia.</title>
        <authorList>
            <consortium name="Genoscope"/>
            <person name="Aury J.-M."/>
            <person name="Jaillon O."/>
            <person name="Duret L."/>
            <person name="Noel B."/>
            <person name="Jubin C."/>
            <person name="Porcel B.M."/>
            <person name="Segurens B."/>
            <person name="Daubin V."/>
            <person name="Anthouard V."/>
            <person name="Aiach N."/>
            <person name="Arnaiz O."/>
            <person name="Billaut A."/>
            <person name="Beisson J."/>
            <person name="Blanc I."/>
            <person name="Bouhouche K."/>
            <person name="Camara F."/>
            <person name="Duharcourt S."/>
            <person name="Guigo R."/>
            <person name="Gogendeau D."/>
            <person name="Katinka M."/>
            <person name="Keller A.-M."/>
            <person name="Kissmehl R."/>
            <person name="Klotz C."/>
            <person name="Koll F."/>
            <person name="Le Moue A."/>
            <person name="Lepere C."/>
            <person name="Malinsky S."/>
            <person name="Nowacki M."/>
            <person name="Nowak J.K."/>
            <person name="Plattner H."/>
            <person name="Poulain J."/>
            <person name="Ruiz F."/>
            <person name="Serrano V."/>
            <person name="Zagulski M."/>
            <person name="Dessen P."/>
            <person name="Betermier M."/>
            <person name="Weissenbach J."/>
            <person name="Scarpelli C."/>
            <person name="Schachter V."/>
            <person name="Sperling L."/>
            <person name="Meyer E."/>
            <person name="Cohen J."/>
            <person name="Wincker P."/>
        </authorList>
    </citation>
    <scope>NUCLEOTIDE SEQUENCE [LARGE SCALE GENOMIC DNA]</scope>
    <source>
        <strain evidence="1 2">Stock d4-2</strain>
    </source>
</reference>